<protein>
    <submittedName>
        <fullName evidence="2">PepSY domain-containing protein</fullName>
    </submittedName>
</protein>
<keyword evidence="1" id="KW-0812">Transmembrane</keyword>
<dbReference type="EMBL" id="CP133548">
    <property type="protein sequence ID" value="WMS85844.1"/>
    <property type="molecule type" value="Genomic_DNA"/>
</dbReference>
<accession>A0AA51RQU6</accession>
<keyword evidence="3" id="KW-1185">Reference proteome</keyword>
<dbReference type="AlphaFoldDB" id="A0AA51RQU6"/>
<organism evidence="2 3">
    <name type="scientific">Pleionea litopenaei</name>
    <dbReference type="NCBI Taxonomy" id="3070815"/>
    <lineage>
        <taxon>Bacteria</taxon>
        <taxon>Pseudomonadati</taxon>
        <taxon>Pseudomonadota</taxon>
        <taxon>Gammaproteobacteria</taxon>
        <taxon>Oceanospirillales</taxon>
        <taxon>Pleioneaceae</taxon>
        <taxon>Pleionea</taxon>
    </lineage>
</organism>
<evidence type="ECO:0000313" key="3">
    <source>
        <dbReference type="Proteomes" id="UP001239782"/>
    </source>
</evidence>
<dbReference type="KEGG" id="plei:Q9312_11510"/>
<feature type="transmembrane region" description="Helical" evidence="1">
    <location>
        <begin position="20"/>
        <end position="42"/>
    </location>
</feature>
<dbReference type="RefSeq" id="WP_309200997.1">
    <property type="nucleotide sequence ID" value="NZ_CP133548.1"/>
</dbReference>
<proteinExistence type="predicted"/>
<dbReference type="InterPro" id="IPR005625">
    <property type="entry name" value="PepSY-ass_TM"/>
</dbReference>
<gene>
    <name evidence="2" type="ORF">Q9312_11510</name>
</gene>
<feature type="transmembrane region" description="Helical" evidence="1">
    <location>
        <begin position="223"/>
        <end position="247"/>
    </location>
</feature>
<name>A0AA51RQU6_9GAMM</name>
<dbReference type="Proteomes" id="UP001239782">
    <property type="component" value="Chromosome"/>
</dbReference>
<evidence type="ECO:0000256" key="1">
    <source>
        <dbReference type="SAM" id="Phobius"/>
    </source>
</evidence>
<evidence type="ECO:0000313" key="2">
    <source>
        <dbReference type="EMBL" id="WMS85844.1"/>
    </source>
</evidence>
<sequence>MKNKKPQRINPKIAFHLHRWHRRFGVISALFLMLVSVTGLLLQHPEMFKLTQQNVSSSWLLNYYGIAPSKLGRTYQSGTTYFSQVDQRVYANEQFVSDIKGELIGVHQLESFIVIASNNQITLTTLELEKIDTFDYPPSIQLPVRNLSKDKSPLVFHAKNGLFSPDETFEHFKSIQFIRSPSWQETLTLPEAVKEHIIADARQQNLNYERVTLDLHSGRLLGAFGPLIMDFMAILFFILAVSGIWLWSRKKRW</sequence>
<keyword evidence="1" id="KW-1133">Transmembrane helix</keyword>
<keyword evidence="1" id="KW-0472">Membrane</keyword>
<dbReference type="Pfam" id="PF03929">
    <property type="entry name" value="PepSY_TM"/>
    <property type="match status" value="1"/>
</dbReference>
<reference evidence="2 3" key="1">
    <citation type="submission" date="2023-08" db="EMBL/GenBank/DDBJ databases">
        <title>Pleionea litopenaei sp. nov., isolated from stomach of juvenile Litopenaeus vannamei.</title>
        <authorList>
            <person name="Rho A.M."/>
            <person name="Hwang C.Y."/>
        </authorList>
    </citation>
    <scope>NUCLEOTIDE SEQUENCE [LARGE SCALE GENOMIC DNA]</scope>
    <source>
        <strain evidence="2 3">HL-JVS1</strain>
    </source>
</reference>